<name>A0A8J5XDQ3_DIALT</name>
<gene>
    <name evidence="2" type="ORF">KFE25_013851</name>
</gene>
<dbReference type="Proteomes" id="UP000751190">
    <property type="component" value="Unassembled WGS sequence"/>
</dbReference>
<evidence type="ECO:0000313" key="3">
    <source>
        <dbReference type="Proteomes" id="UP000751190"/>
    </source>
</evidence>
<evidence type="ECO:0000256" key="1">
    <source>
        <dbReference type="SAM" id="MobiDB-lite"/>
    </source>
</evidence>
<comment type="caution">
    <text evidence="2">The sequence shown here is derived from an EMBL/GenBank/DDBJ whole genome shotgun (WGS) entry which is preliminary data.</text>
</comment>
<feature type="compositionally biased region" description="Basic and acidic residues" evidence="1">
    <location>
        <begin position="303"/>
        <end position="314"/>
    </location>
</feature>
<evidence type="ECO:0000313" key="2">
    <source>
        <dbReference type="EMBL" id="KAG8461832.1"/>
    </source>
</evidence>
<keyword evidence="3" id="KW-1185">Reference proteome</keyword>
<protein>
    <submittedName>
        <fullName evidence="2">Uncharacterized protein</fullName>
    </submittedName>
</protein>
<sequence length="356" mass="38713">MVAAHNAWIAEPVKRGLSVPGTDGRALMASGRVREARREQLARRPATADPGASGVPARARELCVAPTLVAQLPSRVAPSTASAFDFLGAAGRHARPRPHTSGGSNLPHGMRASPLATMQPHVHTIDFRTNDVRDTTLRRVGTPTDRRRAEWLENGHRARHGYTPGKQLASAQFVDLAYRSVCRHGRHWRDESLAEPVRGKTYVLLHEAGTQRVLLDDLDPALWGAPSHEITRRATVYCASEPGVTLFKREWGSTYGSRGRLSPGLFAETFEQMQHRAYRTATTFDGGLAFTASNTLRRAALARHEGVRHDEHRPRSAASADASRERLELTATLAGPEGPLSPTARPASVTAVDPTG</sequence>
<feature type="region of interest" description="Disordered" evidence="1">
    <location>
        <begin position="303"/>
        <end position="356"/>
    </location>
</feature>
<organism evidence="2 3">
    <name type="scientific">Diacronema lutheri</name>
    <name type="common">Unicellular marine alga</name>
    <name type="synonym">Monochrysis lutheri</name>
    <dbReference type="NCBI Taxonomy" id="2081491"/>
    <lineage>
        <taxon>Eukaryota</taxon>
        <taxon>Haptista</taxon>
        <taxon>Haptophyta</taxon>
        <taxon>Pavlovophyceae</taxon>
        <taxon>Pavlovales</taxon>
        <taxon>Pavlovaceae</taxon>
        <taxon>Diacronema</taxon>
    </lineage>
</organism>
<proteinExistence type="predicted"/>
<dbReference type="OrthoDB" id="10444226at2759"/>
<accession>A0A8J5XDQ3</accession>
<dbReference type="EMBL" id="JAGTXO010000023">
    <property type="protein sequence ID" value="KAG8461832.1"/>
    <property type="molecule type" value="Genomic_DNA"/>
</dbReference>
<dbReference type="AlphaFoldDB" id="A0A8J5XDQ3"/>
<reference evidence="2" key="1">
    <citation type="submission" date="2021-05" db="EMBL/GenBank/DDBJ databases">
        <title>The genome of the haptophyte Pavlova lutheri (Diacronema luteri, Pavlovales) - a model for lipid biosynthesis in eukaryotic algae.</title>
        <authorList>
            <person name="Hulatt C.J."/>
            <person name="Posewitz M.C."/>
        </authorList>
    </citation>
    <scope>NUCLEOTIDE SEQUENCE</scope>
    <source>
        <strain evidence="2">NIVA-4/92</strain>
    </source>
</reference>